<dbReference type="Gene3D" id="2.30.30.240">
    <property type="entry name" value="PRC-barrel domain"/>
    <property type="match status" value="1"/>
</dbReference>
<comment type="similarity">
    <text evidence="5">Belongs to the RimM family.</text>
</comment>
<feature type="domain" description="RimM N-terminal" evidence="6">
    <location>
        <begin position="17"/>
        <end position="98"/>
    </location>
</feature>
<evidence type="ECO:0000313" key="8">
    <source>
        <dbReference type="EMBL" id="UOO92959.1"/>
    </source>
</evidence>
<dbReference type="SUPFAM" id="SSF50346">
    <property type="entry name" value="PRC-barrel domain"/>
    <property type="match status" value="1"/>
</dbReference>
<evidence type="ECO:0000256" key="4">
    <source>
        <dbReference type="ARBA" id="ARBA00023186"/>
    </source>
</evidence>
<dbReference type="InterPro" id="IPR036976">
    <property type="entry name" value="RimM_N_sf"/>
</dbReference>
<protein>
    <recommendedName>
        <fullName evidence="5">Ribosome maturation factor RimM</fullName>
    </recommendedName>
</protein>
<dbReference type="SUPFAM" id="SSF50447">
    <property type="entry name" value="Translation proteins"/>
    <property type="match status" value="1"/>
</dbReference>
<dbReference type="Pfam" id="PF24986">
    <property type="entry name" value="PRC_RimM"/>
    <property type="match status" value="1"/>
</dbReference>
<comment type="domain">
    <text evidence="5">The PRC barrel domain binds ribosomal protein uS19.</text>
</comment>
<dbReference type="InterPro" id="IPR009000">
    <property type="entry name" value="Transl_B-barrel_sf"/>
</dbReference>
<keyword evidence="3 5" id="KW-0698">rRNA processing</keyword>
<dbReference type="Pfam" id="PF01782">
    <property type="entry name" value="RimM"/>
    <property type="match status" value="1"/>
</dbReference>
<keyword evidence="1 5" id="KW-0963">Cytoplasm</keyword>
<evidence type="ECO:0000256" key="2">
    <source>
        <dbReference type="ARBA" id="ARBA00022517"/>
    </source>
</evidence>
<dbReference type="InterPro" id="IPR002676">
    <property type="entry name" value="RimM_N"/>
</dbReference>
<comment type="function">
    <text evidence="5">An accessory protein needed during the final step in the assembly of 30S ribosomal subunit, possibly for assembly of the head region. Essential for efficient processing of 16S rRNA. May be needed both before and after RbfA during the maturation of 16S rRNA. It has affinity for free ribosomal 30S subunits but not for 70S ribosomes.</text>
</comment>
<dbReference type="PANTHER" id="PTHR33692">
    <property type="entry name" value="RIBOSOME MATURATION FACTOR RIMM"/>
    <property type="match status" value="1"/>
</dbReference>
<dbReference type="NCBIfam" id="TIGR02273">
    <property type="entry name" value="16S_RimM"/>
    <property type="match status" value="1"/>
</dbReference>
<accession>A0ABY4ECL3</accession>
<reference evidence="8" key="2">
    <citation type="journal article" date="2022" name="Res Sq">
        <title>Evolution of multicellular longitudinally dividing oral cavity symbionts (Neisseriaceae).</title>
        <authorList>
            <person name="Nyongesa S."/>
            <person name="Weber P."/>
            <person name="Bernet E."/>
            <person name="Pullido F."/>
            <person name="Nieckarz M."/>
            <person name="Delaby M."/>
            <person name="Nieves C."/>
            <person name="Viehboeck T."/>
            <person name="Krause N."/>
            <person name="Rivera-Millot A."/>
            <person name="Nakamura A."/>
            <person name="Vischer N."/>
            <person name="VanNieuwenhze M."/>
            <person name="Brun Y."/>
            <person name="Cava F."/>
            <person name="Bulgheresi S."/>
            <person name="Veyrier F."/>
        </authorList>
    </citation>
    <scope>NUCLEOTIDE SEQUENCE</scope>
    <source>
        <strain evidence="8">SAG 1488-6</strain>
    </source>
</reference>
<organism evidence="8 9">
    <name type="scientific">Vitreoscilla stercoraria</name>
    <dbReference type="NCBI Taxonomy" id="61"/>
    <lineage>
        <taxon>Bacteria</taxon>
        <taxon>Pseudomonadati</taxon>
        <taxon>Pseudomonadota</taxon>
        <taxon>Betaproteobacteria</taxon>
        <taxon>Neisseriales</taxon>
        <taxon>Neisseriaceae</taxon>
        <taxon>Vitreoscilla</taxon>
    </lineage>
</organism>
<keyword evidence="4 5" id="KW-0143">Chaperone</keyword>
<sequence length="178" mass="19837">MTDAVLTLPDGSALITMGFVRGAVGIRGWVKIGSDTEYLDSLLDYGTWYLIKGKQRVEIEVETGKVVNNKELQVKFAGCDDRNQAELWQGYTIAIARADFEETEDGEYYWTDLIGMSVINKEGIVLGNVHSLLQTGAHDVLVIRGGEHGEKLIPFIEHFVGEVNLEAKTIEVEWGLDY</sequence>
<name>A0ABY4ECL3_VITST</name>
<dbReference type="InterPro" id="IPR011961">
    <property type="entry name" value="RimM"/>
</dbReference>
<keyword evidence="9" id="KW-1185">Reference proteome</keyword>
<comment type="subunit">
    <text evidence="5">Binds ribosomal protein uS19.</text>
</comment>
<dbReference type="InterPro" id="IPR011033">
    <property type="entry name" value="PRC_barrel-like_sf"/>
</dbReference>
<comment type="subcellular location">
    <subcellularLocation>
        <location evidence="5">Cytoplasm</location>
    </subcellularLocation>
</comment>
<dbReference type="InterPro" id="IPR056792">
    <property type="entry name" value="PRC_RimM"/>
</dbReference>
<feature type="domain" description="Ribosome maturation factor RimM PRC barrel" evidence="7">
    <location>
        <begin position="110"/>
        <end position="174"/>
    </location>
</feature>
<keyword evidence="2 5" id="KW-0690">Ribosome biogenesis</keyword>
<dbReference type="EMBL" id="CP091512">
    <property type="protein sequence ID" value="UOO92959.1"/>
    <property type="molecule type" value="Genomic_DNA"/>
</dbReference>
<dbReference type="Gene3D" id="2.40.30.60">
    <property type="entry name" value="RimM"/>
    <property type="match status" value="1"/>
</dbReference>
<dbReference type="Proteomes" id="UP000832034">
    <property type="component" value="Chromosome"/>
</dbReference>
<dbReference type="PANTHER" id="PTHR33692:SF1">
    <property type="entry name" value="RIBOSOME MATURATION FACTOR RIMM"/>
    <property type="match status" value="1"/>
</dbReference>
<reference evidence="8" key="1">
    <citation type="submission" date="2021-12" db="EMBL/GenBank/DDBJ databases">
        <authorList>
            <person name="Veyrier F.J."/>
        </authorList>
    </citation>
    <scope>NUCLEOTIDE SEQUENCE</scope>
    <source>
        <strain evidence="8">SAG 1488-6</strain>
    </source>
</reference>
<evidence type="ECO:0000259" key="6">
    <source>
        <dbReference type="Pfam" id="PF01782"/>
    </source>
</evidence>
<proteinExistence type="inferred from homology"/>
<gene>
    <name evidence="5 8" type="primary">rimM</name>
    <name evidence="8" type="ORF">LVJ81_02665</name>
</gene>
<dbReference type="HAMAP" id="MF_00014">
    <property type="entry name" value="Ribosome_mat_RimM"/>
    <property type="match status" value="1"/>
</dbReference>
<evidence type="ECO:0000256" key="5">
    <source>
        <dbReference type="HAMAP-Rule" id="MF_00014"/>
    </source>
</evidence>
<evidence type="ECO:0000256" key="3">
    <source>
        <dbReference type="ARBA" id="ARBA00022552"/>
    </source>
</evidence>
<evidence type="ECO:0000313" key="9">
    <source>
        <dbReference type="Proteomes" id="UP000832034"/>
    </source>
</evidence>
<evidence type="ECO:0000256" key="1">
    <source>
        <dbReference type="ARBA" id="ARBA00022490"/>
    </source>
</evidence>
<evidence type="ECO:0000259" key="7">
    <source>
        <dbReference type="Pfam" id="PF24986"/>
    </source>
</evidence>